<protein>
    <recommendedName>
        <fullName evidence="1">PKD domain-containing protein</fullName>
    </recommendedName>
</protein>
<keyword evidence="3" id="KW-1185">Reference proteome</keyword>
<accession>A0ABQ1TPM1</accession>
<dbReference type="PROSITE" id="PS50093">
    <property type="entry name" value="PKD"/>
    <property type="match status" value="1"/>
</dbReference>
<dbReference type="EMBL" id="BMHT01000001">
    <property type="protein sequence ID" value="GGE98763.1"/>
    <property type="molecule type" value="Genomic_DNA"/>
</dbReference>
<reference evidence="3" key="1">
    <citation type="journal article" date="2019" name="Int. J. Syst. Evol. Microbiol.">
        <title>The Global Catalogue of Microorganisms (GCM) 10K type strain sequencing project: providing services to taxonomists for standard genome sequencing and annotation.</title>
        <authorList>
            <consortium name="The Broad Institute Genomics Platform"/>
            <consortium name="The Broad Institute Genome Sequencing Center for Infectious Disease"/>
            <person name="Wu L."/>
            <person name="Ma J."/>
        </authorList>
    </citation>
    <scope>NUCLEOTIDE SEQUENCE [LARGE SCALE GENOMIC DNA]</scope>
    <source>
        <strain evidence="3">CGMCC 1.15197</strain>
    </source>
</reference>
<gene>
    <name evidence="2" type="ORF">GCM10011383_06970</name>
</gene>
<dbReference type="InterPro" id="IPR035986">
    <property type="entry name" value="PKD_dom_sf"/>
</dbReference>
<evidence type="ECO:0000259" key="1">
    <source>
        <dbReference type="PROSITE" id="PS50093"/>
    </source>
</evidence>
<proteinExistence type="predicted"/>
<dbReference type="Pfam" id="PF13585">
    <property type="entry name" value="CHU_C"/>
    <property type="match status" value="1"/>
</dbReference>
<dbReference type="InterPro" id="IPR010620">
    <property type="entry name" value="SBBP_repeat"/>
</dbReference>
<dbReference type="SUPFAM" id="SSF49299">
    <property type="entry name" value="PKD domain"/>
    <property type="match status" value="1"/>
</dbReference>
<dbReference type="SMART" id="SM00089">
    <property type="entry name" value="PKD"/>
    <property type="match status" value="1"/>
</dbReference>
<dbReference type="CDD" id="cd00146">
    <property type="entry name" value="PKD"/>
    <property type="match status" value="1"/>
</dbReference>
<dbReference type="Pfam" id="PF25778">
    <property type="entry name" value="DUF7948"/>
    <property type="match status" value="1"/>
</dbReference>
<dbReference type="InterPro" id="IPR052918">
    <property type="entry name" value="Motility_Chemotaxis_Reg"/>
</dbReference>
<feature type="domain" description="PKD" evidence="1">
    <location>
        <begin position="1006"/>
        <end position="1041"/>
    </location>
</feature>
<evidence type="ECO:0000313" key="2">
    <source>
        <dbReference type="EMBL" id="GGE98763.1"/>
    </source>
</evidence>
<dbReference type="Pfam" id="PF18911">
    <property type="entry name" value="PKD_4"/>
    <property type="match status" value="1"/>
</dbReference>
<dbReference type="InterPro" id="IPR000601">
    <property type="entry name" value="PKD_dom"/>
</dbReference>
<dbReference type="InterPro" id="IPR013783">
    <property type="entry name" value="Ig-like_fold"/>
</dbReference>
<dbReference type="InterPro" id="IPR022409">
    <property type="entry name" value="PKD/Chitinase_dom"/>
</dbReference>
<dbReference type="InterPro" id="IPR057708">
    <property type="entry name" value="DUF7948"/>
</dbReference>
<evidence type="ECO:0000313" key="3">
    <source>
        <dbReference type="Proteomes" id="UP000632273"/>
    </source>
</evidence>
<sequence>MSAASPLSSAPDSRTLEFVENKGQWDARARYMAELPAGRLFLNTTGFTYAFVDAKALPDRTHRHQAQSKPSTGLLRAHAYSVTFEGANPNPSLSGSEATAGHRNYYLGQDPSAWASNVRGFRTVRYAEVYPGIGVQLYENQHQQLEYDFTVAAGAQPATIRLRYQGALQLKLQGGKLLIQTSVGTVQEQAPQAWQQIGEKRVAVACAFVLKDNTVSFKLGSYNRKYPLVIDPTVVFSTTTGSYADNWGFTATYDEQGNMYSGGIVFGVGYPTTTGAYDTSFGGNEDISIIKYNTAVSGPAARLYATYLGGNQGEAPHSLVVNKQGELVIFGSTGSGNFPTTSGAYDRSFNGGPAVEPFPTPAPLPGQPDVTLRYPNGVDLFVAKLSANGSALTGSTFLGGTSTDGLHINSPLAANYGDEFRGDVITDDDGNVYLASTTSSSNFPVRNGYRMSYQSGGSDAVACKLSSDLKELVWSTFLGGSGYDGAYSIQLDPNRNVYVCGGTTSSNFPTTSGSYQPRPLGGIDGFVTCLSSAGTVLQKSTYLGTRAYDQAYFIQLDAANDVYLLGQSSGPYPISDRQLYHVDNGRQFIQKLDNTFARSLYSTTFGSGRTSFDLSLTAFLVDNCERVYISGWGADLNGTSTAGLPVTPNAIQPTTDGSDFYLAEFTPGLQSLEYATFYGQYGVEEHVDGGTSRFDKRGVVYQAVCSGCGGVSGFPVPDGANTYTPNNNSRNCNNASFKIDFGALLADPGPSRYVCVGAAPIKLGGTPEGGVWSGPGVSAAPGGGYQFTPTTAVLGRNTLTYVVATAGVCYSTKTVRMTVTPVATLTFASVPSVCLDSKAVALTASPPGGTFSGPGMSGNTFNPAQAGAGTHLIRYALPDSVACGSITQNITVSAPPVVRAGPDTTLCADEARAFRLRQASPTGGTWSGPGVTADGLFTPPNTNNRGGIFNLRYTIAQNGCEVEATRRVVIAPTSGNNVPLDIPVCEAAPQYTGLAPFNCQFTPLLPGGTYQWDFGDQTTSTEEAPLHLYSKPGTYLVKLTARYSNCQVETRFAPVEVGETFIPNIITPNGDGKNELFIPRFSCAPATLRIFSRWGSQIFETKNYRNDWHGNGLADGVYYYHLRDTEGRSAKGWLEVKRN</sequence>
<dbReference type="Proteomes" id="UP000632273">
    <property type="component" value="Unassembled WGS sequence"/>
</dbReference>
<comment type="caution">
    <text evidence="2">The sequence shown here is derived from an EMBL/GenBank/DDBJ whole genome shotgun (WGS) entry which is preliminary data.</text>
</comment>
<dbReference type="Pfam" id="PF06739">
    <property type="entry name" value="SBBP"/>
    <property type="match status" value="1"/>
</dbReference>
<dbReference type="PANTHER" id="PTHR35580:SF1">
    <property type="entry name" value="PHYTASE-LIKE DOMAIN-CONTAINING PROTEIN"/>
    <property type="match status" value="1"/>
</dbReference>
<dbReference type="PANTHER" id="PTHR35580">
    <property type="entry name" value="CELL SURFACE GLYCOPROTEIN (S-LAYER PROTEIN)-LIKE PROTEIN"/>
    <property type="match status" value="1"/>
</dbReference>
<name>A0ABQ1TPM1_9BACT</name>
<organism evidence="2 3">
    <name type="scientific">Hymenobacter cavernae</name>
    <dbReference type="NCBI Taxonomy" id="2044852"/>
    <lineage>
        <taxon>Bacteria</taxon>
        <taxon>Pseudomonadati</taxon>
        <taxon>Bacteroidota</taxon>
        <taxon>Cytophagia</taxon>
        <taxon>Cytophagales</taxon>
        <taxon>Hymenobacteraceae</taxon>
        <taxon>Hymenobacter</taxon>
    </lineage>
</organism>
<dbReference type="Gene3D" id="2.60.40.10">
    <property type="entry name" value="Immunoglobulins"/>
    <property type="match status" value="1"/>
</dbReference>